<feature type="compositionally biased region" description="Polar residues" evidence="4">
    <location>
        <begin position="153"/>
        <end position="172"/>
    </location>
</feature>
<sequence length="769" mass="85152">MPAGPSDRLQQPPMPAPSAFGDYNTTASNNIWATQPYQGARDRSIAPRQNGELSNGPSALNASNGPHRWNSFSTSRSPNSSPSRTRDGSISNDQLASRMEHLMFQDKANQYPTHSEFEDLRSSITSYGTGRDTHTASSRKSQSSPYGGFVPSHTPSNSTQSQRPLLSQTSSYQNQAANHRAFAYNSNQALEDEATNQFHQRLNPTPGFQFNPSTQSWSHGGTTQPRANGSFTSSSMDLTSDPFVPQLQQAHRGSIDHISSHYPLEQGTSPRTHTPNAHLWNRYTSRDSRVIEPERRMANQQLPQQYGAIYSNEFVPYTTTLNSYIHDPAMYTQRFNTMYMNNYALGGQIPIQTAQGQDSSKGVRSKFLQDFSKDSRSNQKLELKDIYGHIVELSGDQGASRFIQGKLDTANSDEKEQVFSEISGNAIPLMKDVFGNYVLQKLFEHGNQAQKTFLVEKMKGNMGDLSASNYGCRVVQKAMDFCLVEQIVELTQELEPNLLKLMKDEHANHVIQKIVQAVPQEHTTFIVEACQQNAADLASNKYACRVVQRVLENCSEERRTALMERLHRSMEGLTGHEYGNYVAQHVVENGIPEDRDRVIELVMNKLLFFSKHKHASNVVEKCIVEGSPEQRTRMRQQFSAVGADGSSTLLQTLSDPFGNYVIKKLIETLNGAEKDSLIMATIPHYYTLKSGKGPSKSLQALGELLGVEGPARRLQVDVESPGPTPVLTNETNSPQSDALPSANASAIGVPPTDIKKPSTADLGVADDEA</sequence>
<keyword evidence="7" id="KW-1185">Reference proteome</keyword>
<organism evidence="6 7">
    <name type="scientific">Fusarium torreyae</name>
    <dbReference type="NCBI Taxonomy" id="1237075"/>
    <lineage>
        <taxon>Eukaryota</taxon>
        <taxon>Fungi</taxon>
        <taxon>Dikarya</taxon>
        <taxon>Ascomycota</taxon>
        <taxon>Pezizomycotina</taxon>
        <taxon>Sordariomycetes</taxon>
        <taxon>Hypocreomycetidae</taxon>
        <taxon>Hypocreales</taxon>
        <taxon>Nectriaceae</taxon>
        <taxon>Fusarium</taxon>
    </lineage>
</organism>
<feature type="region of interest" description="Disordered" evidence="4">
    <location>
        <begin position="1"/>
        <end position="90"/>
    </location>
</feature>
<dbReference type="CDD" id="cd07920">
    <property type="entry name" value="Pumilio"/>
    <property type="match status" value="1"/>
</dbReference>
<dbReference type="InterPro" id="IPR033133">
    <property type="entry name" value="PUM-HD"/>
</dbReference>
<keyword evidence="1" id="KW-0677">Repeat</keyword>
<dbReference type="OrthoDB" id="668540at2759"/>
<proteinExistence type="predicted"/>
<dbReference type="InterPro" id="IPR011989">
    <property type="entry name" value="ARM-like"/>
</dbReference>
<feature type="compositionally biased region" description="Low complexity" evidence="4">
    <location>
        <begin position="70"/>
        <end position="83"/>
    </location>
</feature>
<feature type="repeat" description="Pumilio" evidence="3">
    <location>
        <begin position="644"/>
        <end position="679"/>
    </location>
</feature>
<dbReference type="Gene3D" id="1.25.10.10">
    <property type="entry name" value="Leucine-rich Repeat Variant"/>
    <property type="match status" value="1"/>
</dbReference>
<evidence type="ECO:0000259" key="5">
    <source>
        <dbReference type="PROSITE" id="PS50303"/>
    </source>
</evidence>
<comment type="caution">
    <text evidence="6">The sequence shown here is derived from an EMBL/GenBank/DDBJ whole genome shotgun (WGS) entry which is preliminary data.</text>
</comment>
<dbReference type="InterPro" id="IPR001313">
    <property type="entry name" value="Pumilio_RNA-bd_rpt"/>
</dbReference>
<gene>
    <name evidence="6" type="primary">PUF3</name>
    <name evidence="6" type="ORF">NW762_002791</name>
</gene>
<evidence type="ECO:0000313" key="7">
    <source>
        <dbReference type="Proteomes" id="UP001152049"/>
    </source>
</evidence>
<dbReference type="AlphaFoldDB" id="A0A9W8SBW4"/>
<comment type="function">
    <text evidence="2">RNA-binding nucleolar protein required for pre-rRNA processing. Involved in production of 18S rRNA and assembly of small ribosomal subunit.</text>
</comment>
<feature type="repeat" description="Pumilio" evidence="3">
    <location>
        <begin position="457"/>
        <end position="492"/>
    </location>
</feature>
<dbReference type="Proteomes" id="UP001152049">
    <property type="component" value="Unassembled WGS sequence"/>
</dbReference>
<dbReference type="Pfam" id="PF00806">
    <property type="entry name" value="PUF"/>
    <property type="match status" value="4"/>
</dbReference>
<feature type="region of interest" description="Disordered" evidence="4">
    <location>
        <begin position="200"/>
        <end position="241"/>
    </location>
</feature>
<feature type="compositionally biased region" description="Polar residues" evidence="4">
    <location>
        <begin position="51"/>
        <end position="64"/>
    </location>
</feature>
<evidence type="ECO:0000256" key="4">
    <source>
        <dbReference type="SAM" id="MobiDB-lite"/>
    </source>
</evidence>
<feature type="repeat" description="Pumilio" evidence="3">
    <location>
        <begin position="385"/>
        <end position="420"/>
    </location>
</feature>
<dbReference type="InterPro" id="IPR033712">
    <property type="entry name" value="Pumilio_RNA-bd"/>
</dbReference>
<dbReference type="InterPro" id="IPR016024">
    <property type="entry name" value="ARM-type_fold"/>
</dbReference>
<feature type="region of interest" description="Disordered" evidence="4">
    <location>
        <begin position="125"/>
        <end position="172"/>
    </location>
</feature>
<feature type="repeat" description="Pumilio" evidence="3">
    <location>
        <begin position="565"/>
        <end position="600"/>
    </location>
</feature>
<reference evidence="6" key="1">
    <citation type="submission" date="2022-09" db="EMBL/GenBank/DDBJ databases">
        <title>Fusarium specimens isolated from Avocado Roots.</title>
        <authorList>
            <person name="Stajich J."/>
            <person name="Roper C."/>
            <person name="Heimlech-Rivalta G."/>
        </authorList>
    </citation>
    <scope>NUCLEOTIDE SEQUENCE</scope>
    <source>
        <strain evidence="6">CF00136</strain>
    </source>
</reference>
<feature type="compositionally biased region" description="Polar residues" evidence="4">
    <location>
        <begin position="200"/>
        <end position="238"/>
    </location>
</feature>
<dbReference type="PANTHER" id="PTHR12537:SF12">
    <property type="entry name" value="MATERNAL PROTEIN PUMILIO"/>
    <property type="match status" value="1"/>
</dbReference>
<dbReference type="GO" id="GO:0003730">
    <property type="term" value="F:mRNA 3'-UTR binding"/>
    <property type="evidence" value="ECO:0007669"/>
    <property type="project" value="TreeGrafter"/>
</dbReference>
<feature type="region of interest" description="Disordered" evidence="4">
    <location>
        <begin position="716"/>
        <end position="769"/>
    </location>
</feature>
<dbReference type="SMART" id="SM00025">
    <property type="entry name" value="Pumilio"/>
    <property type="match status" value="8"/>
</dbReference>
<feature type="compositionally biased region" description="Polar residues" evidence="4">
    <location>
        <begin position="726"/>
        <end position="744"/>
    </location>
</feature>
<accession>A0A9W8SBW4</accession>
<evidence type="ECO:0000256" key="3">
    <source>
        <dbReference type="PROSITE-ProRule" id="PRU00317"/>
    </source>
</evidence>
<feature type="compositionally biased region" description="Polar residues" evidence="4">
    <location>
        <begin position="135"/>
        <end position="145"/>
    </location>
</feature>
<feature type="repeat" description="Pumilio" evidence="3">
    <location>
        <begin position="421"/>
        <end position="456"/>
    </location>
</feature>
<protein>
    <submittedName>
        <fullName evidence="6">mRNA binding protein puf3</fullName>
    </submittedName>
</protein>
<feature type="domain" description="PUM-HD" evidence="5">
    <location>
        <begin position="363"/>
        <end position="705"/>
    </location>
</feature>
<feature type="repeat" description="Pumilio" evidence="3">
    <location>
        <begin position="529"/>
        <end position="564"/>
    </location>
</feature>
<dbReference type="PROSITE" id="PS50303">
    <property type="entry name" value="PUM_HD"/>
    <property type="match status" value="1"/>
</dbReference>
<evidence type="ECO:0000256" key="1">
    <source>
        <dbReference type="ARBA" id="ARBA00022737"/>
    </source>
</evidence>
<feature type="compositionally biased region" description="Polar residues" evidence="4">
    <location>
        <begin position="23"/>
        <end position="37"/>
    </location>
</feature>
<dbReference type="GO" id="GO:0000288">
    <property type="term" value="P:nuclear-transcribed mRNA catabolic process, deadenylation-dependent decay"/>
    <property type="evidence" value="ECO:0007669"/>
    <property type="project" value="TreeGrafter"/>
</dbReference>
<dbReference type="SUPFAM" id="SSF48371">
    <property type="entry name" value="ARM repeat"/>
    <property type="match status" value="1"/>
</dbReference>
<evidence type="ECO:0000313" key="6">
    <source>
        <dbReference type="EMBL" id="KAJ4268723.1"/>
    </source>
</evidence>
<evidence type="ECO:0000256" key="2">
    <source>
        <dbReference type="ARBA" id="ARBA00024893"/>
    </source>
</evidence>
<dbReference type="PANTHER" id="PTHR12537">
    <property type="entry name" value="RNA BINDING PROTEIN PUMILIO-RELATED"/>
    <property type="match status" value="1"/>
</dbReference>
<name>A0A9W8SBW4_9HYPO</name>
<dbReference type="GO" id="GO:0005737">
    <property type="term" value="C:cytoplasm"/>
    <property type="evidence" value="ECO:0007669"/>
    <property type="project" value="TreeGrafter"/>
</dbReference>
<dbReference type="EMBL" id="JAOQAZ010000003">
    <property type="protein sequence ID" value="KAJ4268723.1"/>
    <property type="molecule type" value="Genomic_DNA"/>
</dbReference>
<dbReference type="PROSITE" id="PS50302">
    <property type="entry name" value="PUM"/>
    <property type="match status" value="7"/>
</dbReference>
<feature type="repeat" description="Pumilio" evidence="3">
    <location>
        <begin position="493"/>
        <end position="528"/>
    </location>
</feature>
<dbReference type="Pfam" id="PF22493">
    <property type="entry name" value="PUF_NOP9"/>
    <property type="match status" value="1"/>
</dbReference>